<name>A0A9P6W9Y9_MAUEX</name>
<accession>A0A9P6W9Y9</accession>
<feature type="chain" id="PRO_5040367269" evidence="1">
    <location>
        <begin position="19"/>
        <end position="114"/>
    </location>
</feature>
<reference evidence="2 3" key="1">
    <citation type="submission" date="2020-11" db="EMBL/GenBank/DDBJ databases">
        <title>Kefir isolates.</title>
        <authorList>
            <person name="Marcisauskas S."/>
            <person name="Kim Y."/>
            <person name="Blasche S."/>
        </authorList>
    </citation>
    <scope>NUCLEOTIDE SEQUENCE [LARGE SCALE GENOMIC DNA]</scope>
    <source>
        <strain evidence="2 3">OG2</strain>
    </source>
</reference>
<keyword evidence="3" id="KW-1185">Reference proteome</keyword>
<proteinExistence type="predicted"/>
<dbReference type="EMBL" id="PUHR01000085">
    <property type="protein sequence ID" value="KAG0667967.1"/>
    <property type="molecule type" value="Genomic_DNA"/>
</dbReference>
<evidence type="ECO:0000256" key="1">
    <source>
        <dbReference type="SAM" id="SignalP"/>
    </source>
</evidence>
<sequence>MRLSKYIATILCLRCIHAQNDDPWQKAEKLMSQLTAKPNSIENPTIDTLNGNDVNIFIPTGYNETYEQLRYETFWTTHITKKQLDLNNWLIESSDIYNNSNATYMLSQIYMNAL</sequence>
<gene>
    <name evidence="2" type="primary">HRD3_1</name>
    <name evidence="2" type="ORF">C6P45_005198</name>
</gene>
<dbReference type="Proteomes" id="UP000750334">
    <property type="component" value="Unassembled WGS sequence"/>
</dbReference>
<feature type="signal peptide" evidence="1">
    <location>
        <begin position="1"/>
        <end position="18"/>
    </location>
</feature>
<protein>
    <submittedName>
        <fullName evidence="2">ERAD-associated protein</fullName>
    </submittedName>
</protein>
<evidence type="ECO:0000313" key="3">
    <source>
        <dbReference type="Proteomes" id="UP000750334"/>
    </source>
</evidence>
<dbReference type="AlphaFoldDB" id="A0A9P6W9Y9"/>
<keyword evidence="1" id="KW-0732">Signal</keyword>
<evidence type="ECO:0000313" key="2">
    <source>
        <dbReference type="EMBL" id="KAG0667967.1"/>
    </source>
</evidence>
<organism evidence="2 3">
    <name type="scientific">Maudiozyma exigua</name>
    <name type="common">Yeast</name>
    <name type="synonym">Kazachstania exigua</name>
    <dbReference type="NCBI Taxonomy" id="34358"/>
    <lineage>
        <taxon>Eukaryota</taxon>
        <taxon>Fungi</taxon>
        <taxon>Dikarya</taxon>
        <taxon>Ascomycota</taxon>
        <taxon>Saccharomycotina</taxon>
        <taxon>Saccharomycetes</taxon>
        <taxon>Saccharomycetales</taxon>
        <taxon>Saccharomycetaceae</taxon>
        <taxon>Maudiozyma</taxon>
    </lineage>
</organism>
<comment type="caution">
    <text evidence="2">The sequence shown here is derived from an EMBL/GenBank/DDBJ whole genome shotgun (WGS) entry which is preliminary data.</text>
</comment>